<accession>A0ACC2PJI2</accession>
<dbReference type="EMBL" id="CM056741">
    <property type="protein sequence ID" value="KAJ8683585.1"/>
    <property type="molecule type" value="Genomic_DNA"/>
</dbReference>
<evidence type="ECO:0000313" key="2">
    <source>
        <dbReference type="Proteomes" id="UP001239111"/>
    </source>
</evidence>
<protein>
    <submittedName>
        <fullName evidence="1">Uncharacterized protein</fullName>
    </submittedName>
</protein>
<evidence type="ECO:0000313" key="1">
    <source>
        <dbReference type="EMBL" id="KAJ8683585.1"/>
    </source>
</evidence>
<proteinExistence type="predicted"/>
<gene>
    <name evidence="1" type="ORF">QAD02_019377</name>
</gene>
<keyword evidence="2" id="KW-1185">Reference proteome</keyword>
<sequence>MDVRRQSENKRQLTTIYDRRRTPVDGKQRTDDRERQTTDDKHKRQSNDTVRRQPTVDKQTTDSRRSRTEGLKRTYIMDYGRHETNHKRAILDRRQMTNVGS</sequence>
<organism evidence="1 2">
    <name type="scientific">Eretmocerus hayati</name>
    <dbReference type="NCBI Taxonomy" id="131215"/>
    <lineage>
        <taxon>Eukaryota</taxon>
        <taxon>Metazoa</taxon>
        <taxon>Ecdysozoa</taxon>
        <taxon>Arthropoda</taxon>
        <taxon>Hexapoda</taxon>
        <taxon>Insecta</taxon>
        <taxon>Pterygota</taxon>
        <taxon>Neoptera</taxon>
        <taxon>Endopterygota</taxon>
        <taxon>Hymenoptera</taxon>
        <taxon>Apocrita</taxon>
        <taxon>Proctotrupomorpha</taxon>
        <taxon>Chalcidoidea</taxon>
        <taxon>Aphelinidae</taxon>
        <taxon>Aphelininae</taxon>
        <taxon>Eretmocerus</taxon>
    </lineage>
</organism>
<reference evidence="1" key="1">
    <citation type="submission" date="2023-04" db="EMBL/GenBank/DDBJ databases">
        <title>A chromosome-level genome assembly of the parasitoid wasp Eretmocerus hayati.</title>
        <authorList>
            <person name="Zhong Y."/>
            <person name="Liu S."/>
            <person name="Liu Y."/>
        </authorList>
    </citation>
    <scope>NUCLEOTIDE SEQUENCE</scope>
    <source>
        <strain evidence="1">ZJU_SS_LIU_2023</strain>
    </source>
</reference>
<comment type="caution">
    <text evidence="1">The sequence shown here is derived from an EMBL/GenBank/DDBJ whole genome shotgun (WGS) entry which is preliminary data.</text>
</comment>
<dbReference type="Proteomes" id="UP001239111">
    <property type="component" value="Chromosome 1"/>
</dbReference>
<name>A0ACC2PJI2_9HYME</name>